<accession>M4ZIG0</accession>
<dbReference type="EMBL" id="AP012603">
    <property type="protein sequence ID" value="BAM86060.1"/>
    <property type="molecule type" value="Genomic_DNA"/>
</dbReference>
<sequence>MEPAALSPTEMGCGSIVLFDLQQQAGHAMAVQRQSYQSGHAPKCLVVVDDSEEWDRAIRYAGRWALRASGRIVMLHVIETEDQNQQWLGVADLMRAEAQEQANAELDQAAVLLAAIGVTAPERVIREGEPTAQILATIEHDSDIALLVLAAHSGPEGPGPLVTHVTKTIGAFPIPLVIVPGDLRDADIDALS</sequence>
<gene>
    <name evidence="2" type="ORF">S58_00390</name>
</gene>
<dbReference type="eggNOG" id="COG0589">
    <property type="taxonomic scope" value="Bacteria"/>
</dbReference>
<dbReference type="KEGG" id="aol:S58_00390"/>
<dbReference type="Pfam" id="PF00582">
    <property type="entry name" value="Usp"/>
    <property type="match status" value="1"/>
</dbReference>
<dbReference type="STRING" id="1245469.S58_00390"/>
<dbReference type="Proteomes" id="UP000011841">
    <property type="component" value="Chromosome"/>
</dbReference>
<organism evidence="2 3">
    <name type="scientific">Bradyrhizobium oligotrophicum S58</name>
    <dbReference type="NCBI Taxonomy" id="1245469"/>
    <lineage>
        <taxon>Bacteria</taxon>
        <taxon>Pseudomonadati</taxon>
        <taxon>Pseudomonadota</taxon>
        <taxon>Alphaproteobacteria</taxon>
        <taxon>Hyphomicrobiales</taxon>
        <taxon>Nitrobacteraceae</taxon>
        <taxon>Bradyrhizobium</taxon>
    </lineage>
</organism>
<proteinExistence type="predicted"/>
<evidence type="ECO:0000313" key="3">
    <source>
        <dbReference type="Proteomes" id="UP000011841"/>
    </source>
</evidence>
<dbReference type="Gene3D" id="3.40.50.12370">
    <property type="match status" value="1"/>
</dbReference>
<keyword evidence="3" id="KW-1185">Reference proteome</keyword>
<reference evidence="2 3" key="1">
    <citation type="journal article" date="2013" name="Appl. Environ. Microbiol.">
        <title>Genome analysis suggests that the soil oligotrophic bacterium Agromonas oligotrophica (Bradyrhizobium oligotrophicum) is a nitrogen-fixing symbiont of Aeschynomene indica.</title>
        <authorList>
            <person name="Okubo T."/>
            <person name="Fukushima S."/>
            <person name="Itakura M."/>
            <person name="Oshima K."/>
            <person name="Longtonglang A."/>
            <person name="Teaumroong N."/>
            <person name="Mitsui H."/>
            <person name="Hattori M."/>
            <person name="Hattori R."/>
            <person name="Hattori T."/>
            <person name="Minamisawa K."/>
        </authorList>
    </citation>
    <scope>NUCLEOTIDE SEQUENCE [LARGE SCALE GENOMIC DNA]</scope>
    <source>
        <strain evidence="2 3">S58</strain>
    </source>
</reference>
<dbReference type="CDD" id="cd00293">
    <property type="entry name" value="USP-like"/>
    <property type="match status" value="1"/>
</dbReference>
<dbReference type="InterPro" id="IPR006016">
    <property type="entry name" value="UspA"/>
</dbReference>
<dbReference type="AlphaFoldDB" id="M4ZIG0"/>
<feature type="domain" description="UspA" evidence="1">
    <location>
        <begin position="43"/>
        <end position="180"/>
    </location>
</feature>
<protein>
    <recommendedName>
        <fullName evidence="1">UspA domain-containing protein</fullName>
    </recommendedName>
</protein>
<name>M4ZIG0_9BRAD</name>
<dbReference type="HOGENOM" id="CLU_117163_0_0_5"/>
<evidence type="ECO:0000259" key="1">
    <source>
        <dbReference type="Pfam" id="PF00582"/>
    </source>
</evidence>
<dbReference type="PATRIC" id="fig|1245469.3.peg.43"/>
<evidence type="ECO:0000313" key="2">
    <source>
        <dbReference type="EMBL" id="BAM86060.1"/>
    </source>
</evidence>
<dbReference type="SUPFAM" id="SSF52402">
    <property type="entry name" value="Adenine nucleotide alpha hydrolases-like"/>
    <property type="match status" value="1"/>
</dbReference>